<dbReference type="SUPFAM" id="SSF51735">
    <property type="entry name" value="NAD(P)-binding Rossmann-fold domains"/>
    <property type="match status" value="1"/>
</dbReference>
<dbReference type="OrthoDB" id="9795501at2"/>
<evidence type="ECO:0000313" key="6">
    <source>
        <dbReference type="Proteomes" id="UP000238176"/>
    </source>
</evidence>
<dbReference type="CDD" id="cd08946">
    <property type="entry name" value="SDR_e"/>
    <property type="match status" value="1"/>
</dbReference>
<keyword evidence="2" id="KW-0560">Oxidoreductase</keyword>
<proteinExistence type="inferred from homology"/>
<dbReference type="PANTHER" id="PTHR43103:SF5">
    <property type="entry name" value="4-EPIMERASE, PUTATIVE (AFU_ORTHOLOGUE AFUA_7G00360)-RELATED"/>
    <property type="match status" value="1"/>
</dbReference>
<sequence length="284" mass="31591">MARAAVTGGSGKLGRAVVRHLVEHGWDVVNLDRRPSPDGHDPYSQIDLTDYGQAVEALTRIDDRYDGVDALVHLAAIPAPGLQPNSAVFRNNMLASYNVFAAARLAGIDNIVWASSETVLGLPFETPPPYLPVDEEYAPRPESTYSLVKTMEETMVDQFCRWNPDLKATGLRFSNVMYPEDYAKFPSFNDDPALRQWNLWSYIDARDGALAVRLGLEREGTGKEVFVIASPDTVMTTPTADLVAAHYPDLELKRPVSGHETLLSIDKARRLLGYDPNHTWRDHV</sequence>
<reference evidence="5 6" key="1">
    <citation type="submission" date="2018-03" db="EMBL/GenBank/DDBJ databases">
        <title>Genomic Encyclopedia of Type Strains, Phase III (KMG-III): the genomes of soil and plant-associated and newly described type strains.</title>
        <authorList>
            <person name="Whitman W."/>
        </authorList>
    </citation>
    <scope>NUCLEOTIDE SEQUENCE [LARGE SCALE GENOMIC DNA]</scope>
    <source>
        <strain evidence="5 6">CGMCC 4.7067</strain>
    </source>
</reference>
<name>A0A2T0UE30_9ACTN</name>
<evidence type="ECO:0000256" key="3">
    <source>
        <dbReference type="ARBA" id="ARBA00023027"/>
    </source>
</evidence>
<dbReference type="Proteomes" id="UP000238176">
    <property type="component" value="Unassembled WGS sequence"/>
</dbReference>
<dbReference type="AlphaFoldDB" id="A0A2T0UE30"/>
<dbReference type="GO" id="GO:0016491">
    <property type="term" value="F:oxidoreductase activity"/>
    <property type="evidence" value="ECO:0007669"/>
    <property type="project" value="UniProtKB-KW"/>
</dbReference>
<dbReference type="RefSeq" id="WP_106366088.1">
    <property type="nucleotide sequence ID" value="NZ_PVTJ01000010.1"/>
</dbReference>
<evidence type="ECO:0000259" key="4">
    <source>
        <dbReference type="Pfam" id="PF01370"/>
    </source>
</evidence>
<organism evidence="5 6">
    <name type="scientific">Glycomyces artemisiae</name>
    <dbReference type="NCBI Taxonomy" id="1076443"/>
    <lineage>
        <taxon>Bacteria</taxon>
        <taxon>Bacillati</taxon>
        <taxon>Actinomycetota</taxon>
        <taxon>Actinomycetes</taxon>
        <taxon>Glycomycetales</taxon>
        <taxon>Glycomycetaceae</taxon>
        <taxon>Glycomyces</taxon>
    </lineage>
</organism>
<evidence type="ECO:0000256" key="1">
    <source>
        <dbReference type="ARBA" id="ARBA00007637"/>
    </source>
</evidence>
<evidence type="ECO:0000256" key="2">
    <source>
        <dbReference type="ARBA" id="ARBA00023002"/>
    </source>
</evidence>
<comment type="caution">
    <text evidence="5">The sequence shown here is derived from an EMBL/GenBank/DDBJ whole genome shotgun (WGS) entry which is preliminary data.</text>
</comment>
<dbReference type="PANTHER" id="PTHR43103">
    <property type="entry name" value="NUCLEOSIDE-DIPHOSPHATE-SUGAR EPIMERASE"/>
    <property type="match status" value="1"/>
</dbReference>
<dbReference type="InterPro" id="IPR036291">
    <property type="entry name" value="NAD(P)-bd_dom_sf"/>
</dbReference>
<dbReference type="Pfam" id="PF01370">
    <property type="entry name" value="Epimerase"/>
    <property type="match status" value="1"/>
</dbReference>
<accession>A0A2T0UE30</accession>
<dbReference type="InterPro" id="IPR001509">
    <property type="entry name" value="Epimerase_deHydtase"/>
</dbReference>
<gene>
    <name evidence="5" type="ORF">B0I28_11061</name>
</gene>
<comment type="similarity">
    <text evidence="1">Belongs to the NAD(P)-dependent epimerase/dehydratase family.</text>
</comment>
<keyword evidence="6" id="KW-1185">Reference proteome</keyword>
<dbReference type="Gene3D" id="3.40.50.720">
    <property type="entry name" value="NAD(P)-binding Rossmann-like Domain"/>
    <property type="match status" value="1"/>
</dbReference>
<protein>
    <submittedName>
        <fullName evidence="5">Nucleoside-diphosphate-sugar epimerase</fullName>
    </submittedName>
</protein>
<keyword evidence="3" id="KW-0520">NAD</keyword>
<evidence type="ECO:0000313" key="5">
    <source>
        <dbReference type="EMBL" id="PRY56179.1"/>
    </source>
</evidence>
<feature type="domain" description="NAD-dependent epimerase/dehydratase" evidence="4">
    <location>
        <begin position="5"/>
        <end position="186"/>
    </location>
</feature>
<dbReference type="EMBL" id="PVTJ01000010">
    <property type="protein sequence ID" value="PRY56179.1"/>
    <property type="molecule type" value="Genomic_DNA"/>
</dbReference>